<dbReference type="OrthoDB" id="7181295at2"/>
<dbReference type="InterPro" id="IPR002371">
    <property type="entry name" value="FlgK"/>
</dbReference>
<dbReference type="EMBL" id="RYFI01000013">
    <property type="protein sequence ID" value="RXF72620.1"/>
    <property type="molecule type" value="Genomic_DNA"/>
</dbReference>
<evidence type="ECO:0000259" key="8">
    <source>
        <dbReference type="Pfam" id="PF00460"/>
    </source>
</evidence>
<dbReference type="GO" id="GO:0005576">
    <property type="term" value="C:extracellular region"/>
    <property type="evidence" value="ECO:0007669"/>
    <property type="project" value="UniProtKB-SubCell"/>
</dbReference>
<feature type="domain" description="Flagellar basal body rod protein N-terminal" evidence="8">
    <location>
        <begin position="9"/>
        <end position="36"/>
    </location>
</feature>
<dbReference type="GO" id="GO:0005198">
    <property type="term" value="F:structural molecule activity"/>
    <property type="evidence" value="ECO:0007669"/>
    <property type="project" value="InterPro"/>
</dbReference>
<evidence type="ECO:0000256" key="6">
    <source>
        <dbReference type="ARBA" id="ARBA00023143"/>
    </source>
</evidence>
<dbReference type="SUPFAM" id="SSF64518">
    <property type="entry name" value="Phase 1 flagellin"/>
    <property type="match status" value="1"/>
</dbReference>
<dbReference type="GO" id="GO:0009424">
    <property type="term" value="C:bacterial-type flagellum hook"/>
    <property type="evidence" value="ECO:0007669"/>
    <property type="project" value="InterPro"/>
</dbReference>
<evidence type="ECO:0000313" key="12">
    <source>
        <dbReference type="Proteomes" id="UP000289708"/>
    </source>
</evidence>
<dbReference type="Pfam" id="PF06429">
    <property type="entry name" value="Flg_bbr_C"/>
    <property type="match status" value="1"/>
</dbReference>
<sequence length="609" mass="61502">MGLSSALGAALSGLKTSQAGLDLVAANVANAQTPGYVKKTLSVEQVVSGGVTIGVRTDDIRRELDLYLQRTLRSEAAGAAFAQARADYLDRVQTIFGTPDGELSLDTSVSKFSASLDALATSPESGGARAEVLAQAQTLAQTLNAASRDVQDLRGQADQQIAEGVTAANDALKSIEDLTRQIVGAKNRGQPTADLLDLRDVAIDTLASLVDVRVEDVGASGEIRVKTSSGLSLYDGAASTLSFTAAGSVGPEDAYGAGLSGITLTRPSGQSFDLLASGQLRSGSLRALADLRDKTLPQAQTQLDELAANLAQALGTKVEDGAAIAGGVDLTTAGAASGDRLTVSYQSGAGARSVTVVNVGDPSRLPLDDSVTADPDDMVIGVDFSSPTAAADLDAALAARGVAIDVATSADGFAFTSGAAGLTITGGQSRLTAAALSGDGLALPVFVDGSGGGVYSGSLDGRGQRIGFAGRITVNPALLDDPSALSVYATGAAAGDASRATFLSEALKSDRSFSADTGIGGASQPFSGSLVDFAQAAISAQARASATATRVAEGQSLVVSSLQDRLSTESGVNVDEEMSRLIQLQTAYGANARVITAVKEMIDMLMNAV</sequence>
<keyword evidence="6" id="KW-0975">Bacterial flagellum</keyword>
<reference evidence="11 12" key="1">
    <citation type="submission" date="2018-12" db="EMBL/GenBank/DDBJ databases">
        <title>bacterium Hansschlegelia zhihuaiae S113.</title>
        <authorList>
            <person name="He J."/>
        </authorList>
    </citation>
    <scope>NUCLEOTIDE SEQUENCE [LARGE SCALE GENOMIC DNA]</scope>
    <source>
        <strain evidence="11 12">S 113</strain>
    </source>
</reference>
<proteinExistence type="inferred from homology"/>
<gene>
    <name evidence="11" type="primary">flgK</name>
    <name evidence="11" type="ORF">EK403_13685</name>
</gene>
<dbReference type="Pfam" id="PF00460">
    <property type="entry name" value="Flg_bb_rod"/>
    <property type="match status" value="1"/>
</dbReference>
<name>A0A4Q0MGL4_9HYPH</name>
<keyword evidence="11" id="KW-0966">Cell projection</keyword>
<feature type="coiled-coil region" evidence="7">
    <location>
        <begin position="136"/>
        <end position="188"/>
    </location>
</feature>
<evidence type="ECO:0000256" key="4">
    <source>
        <dbReference type="ARBA" id="ARBA00016244"/>
    </source>
</evidence>
<evidence type="ECO:0000256" key="2">
    <source>
        <dbReference type="ARBA" id="ARBA00004613"/>
    </source>
</evidence>
<evidence type="ECO:0000256" key="5">
    <source>
        <dbReference type="ARBA" id="ARBA00022525"/>
    </source>
</evidence>
<dbReference type="NCBIfam" id="TIGR02492">
    <property type="entry name" value="flgK_ends"/>
    <property type="match status" value="1"/>
</dbReference>
<keyword evidence="12" id="KW-1185">Reference proteome</keyword>
<keyword evidence="7" id="KW-0175">Coiled coil</keyword>
<accession>A0A4Q0MGL4</accession>
<dbReference type="RefSeq" id="WP_128778046.1">
    <property type="nucleotide sequence ID" value="NZ_RYFI01000013.1"/>
</dbReference>
<dbReference type="GO" id="GO:0009425">
    <property type="term" value="C:bacterial-type flagellum basal body"/>
    <property type="evidence" value="ECO:0007669"/>
    <property type="project" value="UniProtKB-SubCell"/>
</dbReference>
<comment type="similarity">
    <text evidence="3">Belongs to the flagella basal body rod proteins family.</text>
</comment>
<evidence type="ECO:0000256" key="3">
    <source>
        <dbReference type="ARBA" id="ARBA00009677"/>
    </source>
</evidence>
<evidence type="ECO:0000256" key="1">
    <source>
        <dbReference type="ARBA" id="ARBA00004117"/>
    </source>
</evidence>
<evidence type="ECO:0000259" key="10">
    <source>
        <dbReference type="Pfam" id="PF22638"/>
    </source>
</evidence>
<keyword evidence="5" id="KW-0964">Secreted</keyword>
<evidence type="ECO:0000313" key="11">
    <source>
        <dbReference type="EMBL" id="RXF72620.1"/>
    </source>
</evidence>
<keyword evidence="11" id="KW-0969">Cilium</keyword>
<dbReference type="Proteomes" id="UP000289708">
    <property type="component" value="Unassembled WGS sequence"/>
</dbReference>
<dbReference type="Pfam" id="PF22638">
    <property type="entry name" value="FlgK_D1"/>
    <property type="match status" value="1"/>
</dbReference>
<comment type="caution">
    <text evidence="11">The sequence shown here is derived from an EMBL/GenBank/DDBJ whole genome shotgun (WGS) entry which is preliminary data.</text>
</comment>
<dbReference type="PANTHER" id="PTHR30033">
    <property type="entry name" value="FLAGELLAR HOOK-ASSOCIATED PROTEIN 1"/>
    <property type="match status" value="1"/>
</dbReference>
<feature type="domain" description="Flagellar hook-associated protein FlgK helical" evidence="10">
    <location>
        <begin position="89"/>
        <end position="325"/>
    </location>
</feature>
<dbReference type="InterPro" id="IPR001444">
    <property type="entry name" value="Flag_bb_rod_N"/>
</dbReference>
<dbReference type="GO" id="GO:0044780">
    <property type="term" value="P:bacterial-type flagellum assembly"/>
    <property type="evidence" value="ECO:0007669"/>
    <property type="project" value="InterPro"/>
</dbReference>
<dbReference type="PANTHER" id="PTHR30033:SF1">
    <property type="entry name" value="FLAGELLAR HOOK-ASSOCIATED PROTEIN 1"/>
    <property type="match status" value="1"/>
</dbReference>
<dbReference type="InterPro" id="IPR010930">
    <property type="entry name" value="Flg_bb/hook_C_dom"/>
</dbReference>
<organism evidence="11 12">
    <name type="scientific">Hansschlegelia zhihuaiae</name>
    <dbReference type="NCBI Taxonomy" id="405005"/>
    <lineage>
        <taxon>Bacteria</taxon>
        <taxon>Pseudomonadati</taxon>
        <taxon>Pseudomonadota</taxon>
        <taxon>Alphaproteobacteria</taxon>
        <taxon>Hyphomicrobiales</taxon>
        <taxon>Methylopilaceae</taxon>
        <taxon>Hansschlegelia</taxon>
    </lineage>
</organism>
<comment type="subcellular location">
    <subcellularLocation>
        <location evidence="1">Bacterial flagellum basal body</location>
    </subcellularLocation>
    <subcellularLocation>
        <location evidence="2">Secreted</location>
    </subcellularLocation>
</comment>
<protein>
    <recommendedName>
        <fullName evidence="4">Flagellar hook-associated protein 1</fullName>
    </recommendedName>
</protein>
<dbReference type="AlphaFoldDB" id="A0A4Q0MGL4"/>
<evidence type="ECO:0000256" key="7">
    <source>
        <dbReference type="SAM" id="Coils"/>
    </source>
</evidence>
<keyword evidence="11" id="KW-0282">Flagellum</keyword>
<dbReference type="InterPro" id="IPR053927">
    <property type="entry name" value="FlgK_helical"/>
</dbReference>
<feature type="domain" description="Flagellar basal-body/hook protein C-terminal" evidence="9">
    <location>
        <begin position="569"/>
        <end position="607"/>
    </location>
</feature>
<evidence type="ECO:0000259" key="9">
    <source>
        <dbReference type="Pfam" id="PF06429"/>
    </source>
</evidence>